<dbReference type="InterPro" id="IPR038404">
    <property type="entry name" value="TRAP_DctP_sf"/>
</dbReference>
<feature type="binding site" evidence="3">
    <location>
        <position position="236"/>
    </location>
    <ligand>
        <name>Na(+)</name>
        <dbReference type="ChEBI" id="CHEBI:29101"/>
    </ligand>
</feature>
<gene>
    <name evidence="5" type="ORF">FP2506_04816</name>
</gene>
<evidence type="ECO:0000256" key="4">
    <source>
        <dbReference type="SAM" id="MobiDB-lite"/>
    </source>
</evidence>
<dbReference type="InterPro" id="IPR026289">
    <property type="entry name" value="SBP_TakP-like"/>
</dbReference>
<feature type="region of interest" description="Disordered" evidence="4">
    <location>
        <begin position="386"/>
        <end position="411"/>
    </location>
</feature>
<dbReference type="Gene3D" id="3.40.190.170">
    <property type="entry name" value="Bacterial extracellular solute-binding protein, family 7"/>
    <property type="match status" value="1"/>
</dbReference>
<dbReference type="STRING" id="217511.GCA_001463845_01521"/>
<protein>
    <submittedName>
        <fullName evidence="5">TRAP-T family transporter, periplasmic binding protein</fullName>
    </submittedName>
</protein>
<accession>Q0FZR9</accession>
<name>Q0FZR9_9HYPH</name>
<dbReference type="PANTHER" id="PTHR33376:SF5">
    <property type="entry name" value="EXTRACYTOPLASMIC SOLUTE RECEPTOR PROTEIN"/>
    <property type="match status" value="1"/>
</dbReference>
<keyword evidence="1" id="KW-0732">Signal</keyword>
<dbReference type="Pfam" id="PF03480">
    <property type="entry name" value="DctP"/>
    <property type="match status" value="1"/>
</dbReference>
<dbReference type="PIRSF" id="PIRSF039026">
    <property type="entry name" value="SiaP"/>
    <property type="match status" value="1"/>
</dbReference>
<dbReference type="PROSITE" id="PS51318">
    <property type="entry name" value="TAT"/>
    <property type="match status" value="1"/>
</dbReference>
<keyword evidence="6" id="KW-1185">Reference proteome</keyword>
<dbReference type="GO" id="GO:0031317">
    <property type="term" value="C:tripartite ATP-independent periplasmic transporter complex"/>
    <property type="evidence" value="ECO:0007669"/>
    <property type="project" value="InterPro"/>
</dbReference>
<dbReference type="InterPro" id="IPR018389">
    <property type="entry name" value="DctP_fam"/>
</dbReference>
<dbReference type="AlphaFoldDB" id="Q0FZR9"/>
<feature type="binding site" evidence="2">
    <location>
        <position position="177"/>
    </location>
    <ligand>
        <name>substrate</name>
    </ligand>
</feature>
<feature type="compositionally biased region" description="Low complexity" evidence="4">
    <location>
        <begin position="393"/>
        <end position="411"/>
    </location>
</feature>
<organism evidence="5 6">
    <name type="scientific">Fulvimarina pelagi HTCC2506</name>
    <dbReference type="NCBI Taxonomy" id="314231"/>
    <lineage>
        <taxon>Bacteria</taxon>
        <taxon>Pseudomonadati</taxon>
        <taxon>Pseudomonadota</taxon>
        <taxon>Alphaproteobacteria</taxon>
        <taxon>Hyphomicrobiales</taxon>
        <taxon>Aurantimonadaceae</taxon>
        <taxon>Fulvimarina</taxon>
    </lineage>
</organism>
<proteinExistence type="predicted"/>
<dbReference type="GO" id="GO:0055085">
    <property type="term" value="P:transmembrane transport"/>
    <property type="evidence" value="ECO:0007669"/>
    <property type="project" value="InterPro"/>
</dbReference>
<comment type="caution">
    <text evidence="5">The sequence shown here is derived from an EMBL/GenBank/DDBJ whole genome shotgun (WGS) entry which is preliminary data.</text>
</comment>
<dbReference type="CDD" id="cd13604">
    <property type="entry name" value="PBP2_TRAP_ketoacid_lactate_like"/>
    <property type="match status" value="1"/>
</dbReference>
<dbReference type="Gene3D" id="3.40.190.10">
    <property type="entry name" value="Periplasmic binding protein-like II"/>
    <property type="match status" value="1"/>
</dbReference>
<dbReference type="EMBL" id="AATP01000007">
    <property type="protein sequence ID" value="EAU40522.1"/>
    <property type="molecule type" value="Genomic_DNA"/>
</dbReference>
<sequence>MEPKGGNNFMTETKTKSVDRRSFLKKGMIGGSAVAASSLAAPAVLAQAPLTIRMQTSWPASDIWQTMAQQYADRVEAMSGGRLAVDVLPAGAVVAAFQVIDAVSDGVLDAAHSVSAYWYGKNKAASLFGTGPVFGGNPTTMLAWFYEGGGREFYRELTQDNMGLNVIGMLGMPMPPQPFGWFTQPVSGVADMNGLKYRTVGLAADLMQSMGMSVTQLPGGEIVPAMERGVIDAFEFNNPSSDRRFGAQDVAQNYYLGSYHQASEAFEFIFNRDFMEDLDEDLRAIVEYAVEASAMKNTTFALDNYSADLAKLRDEDGVNIQETPQEILDQQLEAWSTMITELEQDEFMKRVLDSQREFVKRVSYYELVNTPSYRAAYEHFFPDTLPARGGSSGSSSASDSGSGSDSEATQQ</sequence>
<dbReference type="Proteomes" id="UP000004310">
    <property type="component" value="Unassembled WGS sequence"/>
</dbReference>
<evidence type="ECO:0000313" key="6">
    <source>
        <dbReference type="Proteomes" id="UP000004310"/>
    </source>
</evidence>
<dbReference type="InterPro" id="IPR006311">
    <property type="entry name" value="TAT_signal"/>
</dbReference>
<dbReference type="PANTHER" id="PTHR33376">
    <property type="match status" value="1"/>
</dbReference>
<evidence type="ECO:0000256" key="1">
    <source>
        <dbReference type="ARBA" id="ARBA00022729"/>
    </source>
</evidence>
<feature type="binding site" evidence="2">
    <location>
        <position position="198"/>
    </location>
    <ligand>
        <name>substrate</name>
    </ligand>
</feature>
<dbReference type="eggNOG" id="COG4663">
    <property type="taxonomic scope" value="Bacteria"/>
</dbReference>
<keyword evidence="3" id="KW-0479">Metal-binding</keyword>
<evidence type="ECO:0000256" key="2">
    <source>
        <dbReference type="PIRSR" id="PIRSR039026-1"/>
    </source>
</evidence>
<reference evidence="5 6" key="1">
    <citation type="journal article" date="2010" name="J. Bacteriol.">
        <title>Genome sequence of Fulvimarina pelagi HTCC2506T, a Mn(II)-oxidizing alphaproteobacterium possessing an aerobic anoxygenic photosynthetic gene cluster and Xanthorhodopsin.</title>
        <authorList>
            <person name="Kang I."/>
            <person name="Oh H.M."/>
            <person name="Lim S.I."/>
            <person name="Ferriera S."/>
            <person name="Giovannoni S.J."/>
            <person name="Cho J.C."/>
        </authorList>
    </citation>
    <scope>NUCLEOTIDE SEQUENCE [LARGE SCALE GENOMIC DNA]</scope>
    <source>
        <strain evidence="5 6">HTCC2506</strain>
    </source>
</reference>
<evidence type="ECO:0000313" key="5">
    <source>
        <dbReference type="EMBL" id="EAU40522.1"/>
    </source>
</evidence>
<dbReference type="HOGENOM" id="CLU_036176_0_1_5"/>
<feature type="binding site" evidence="3">
    <location>
        <position position="235"/>
    </location>
    <ligand>
        <name>substrate</name>
    </ligand>
</feature>
<feature type="binding site" evidence="3">
    <location>
        <position position="261"/>
    </location>
    <ligand>
        <name>substrate</name>
    </ligand>
</feature>
<dbReference type="GO" id="GO:0046872">
    <property type="term" value="F:metal ion binding"/>
    <property type="evidence" value="ECO:0007669"/>
    <property type="project" value="UniProtKB-KW"/>
</dbReference>
<evidence type="ECO:0000256" key="3">
    <source>
        <dbReference type="PIRSR" id="PIRSR039026-2"/>
    </source>
</evidence>